<name>A0A6C0JE91_9ZZZZ</name>
<organism evidence="2">
    <name type="scientific">viral metagenome</name>
    <dbReference type="NCBI Taxonomy" id="1070528"/>
    <lineage>
        <taxon>unclassified sequences</taxon>
        <taxon>metagenomes</taxon>
        <taxon>organismal metagenomes</taxon>
    </lineage>
</organism>
<feature type="compositionally biased region" description="Basic residues" evidence="1">
    <location>
        <begin position="188"/>
        <end position="201"/>
    </location>
</feature>
<reference evidence="2" key="1">
    <citation type="journal article" date="2020" name="Nature">
        <title>Giant virus diversity and host interactions through global metagenomics.</title>
        <authorList>
            <person name="Schulz F."/>
            <person name="Roux S."/>
            <person name="Paez-Espino D."/>
            <person name="Jungbluth S."/>
            <person name="Walsh D.A."/>
            <person name="Denef V.J."/>
            <person name="McMahon K.D."/>
            <person name="Konstantinidis K.T."/>
            <person name="Eloe-Fadrosh E.A."/>
            <person name="Kyrpides N.C."/>
            <person name="Woyke T."/>
        </authorList>
    </citation>
    <scope>NUCLEOTIDE SEQUENCE</scope>
    <source>
        <strain evidence="2">GVMAG-M-3300025880-56</strain>
    </source>
</reference>
<evidence type="ECO:0000256" key="1">
    <source>
        <dbReference type="SAM" id="MobiDB-lite"/>
    </source>
</evidence>
<dbReference type="EMBL" id="MN740351">
    <property type="protein sequence ID" value="QHU01954.1"/>
    <property type="molecule type" value="Genomic_DNA"/>
</dbReference>
<evidence type="ECO:0000313" key="2">
    <source>
        <dbReference type="EMBL" id="QHU01954.1"/>
    </source>
</evidence>
<sequence length="267" mass="31078">MIYISNQFYFKTINMVDEKVLEQRVNYRSSKTDSHQMQCLVCWRQHPAIHYWMQKLQNARYSEGVNKNKLKVYVHLCEYDILALKHAIVRGNLDFGKHGKMIGKSNQNDKEQEELDLKFISLALEALQKGYELVYKSYIVDKNDTINCETFLNKKAKKHVTNKQSSKRSRSLKLSTKPTKVGSFTPKKTTKQTSRVKKLTRKFSSVQLPSKKSSKRIRKTYKRSKRRSKKSTKSKRPNPFGSSTSYTKYSDGYPSSDDISGVFRLSS</sequence>
<feature type="region of interest" description="Disordered" evidence="1">
    <location>
        <begin position="157"/>
        <end position="267"/>
    </location>
</feature>
<proteinExistence type="predicted"/>
<feature type="compositionally biased region" description="Basic residues" evidence="1">
    <location>
        <begin position="212"/>
        <end position="236"/>
    </location>
</feature>
<protein>
    <submittedName>
        <fullName evidence="2">Uncharacterized protein</fullName>
    </submittedName>
</protein>
<feature type="compositionally biased region" description="Basic residues" evidence="1">
    <location>
        <begin position="157"/>
        <end position="171"/>
    </location>
</feature>
<accession>A0A6C0JE91</accession>
<dbReference type="AlphaFoldDB" id="A0A6C0JE91"/>